<keyword evidence="2" id="KW-1015">Disulfide bond</keyword>
<gene>
    <name evidence="5" type="ORF">LITE_LOCUS2292</name>
</gene>
<evidence type="ECO:0000259" key="4">
    <source>
        <dbReference type="PROSITE" id="PS51352"/>
    </source>
</evidence>
<dbReference type="PROSITE" id="PS00194">
    <property type="entry name" value="THIOREDOXIN_1"/>
    <property type="match status" value="1"/>
</dbReference>
<dbReference type="InterPro" id="IPR013766">
    <property type="entry name" value="Thioredoxin_domain"/>
</dbReference>
<dbReference type="PROSITE" id="PS51352">
    <property type="entry name" value="THIOREDOXIN_2"/>
    <property type="match status" value="1"/>
</dbReference>
<evidence type="ECO:0000256" key="3">
    <source>
        <dbReference type="ARBA" id="ARBA00023284"/>
    </source>
</evidence>
<comment type="caution">
    <text evidence="5">The sequence shown here is derived from an EMBL/GenBank/DDBJ whole genome shotgun (WGS) entry which is preliminary data.</text>
</comment>
<evidence type="ECO:0000256" key="2">
    <source>
        <dbReference type="ARBA" id="ARBA00023157"/>
    </source>
</evidence>
<accession>A0AAV0H2J4</accession>
<dbReference type="InterPro" id="IPR050620">
    <property type="entry name" value="Thioredoxin_H-type-like"/>
</dbReference>
<dbReference type="SUPFAM" id="SSF52833">
    <property type="entry name" value="Thioredoxin-like"/>
    <property type="match status" value="1"/>
</dbReference>
<dbReference type="PANTHER" id="PTHR10438:SF463">
    <property type="entry name" value="THIOREDOXIN"/>
    <property type="match status" value="1"/>
</dbReference>
<dbReference type="InterPro" id="IPR017937">
    <property type="entry name" value="Thioredoxin_CS"/>
</dbReference>
<dbReference type="InterPro" id="IPR036249">
    <property type="entry name" value="Thioredoxin-like_sf"/>
</dbReference>
<organism evidence="5 6">
    <name type="scientific">Linum tenue</name>
    <dbReference type="NCBI Taxonomy" id="586396"/>
    <lineage>
        <taxon>Eukaryota</taxon>
        <taxon>Viridiplantae</taxon>
        <taxon>Streptophyta</taxon>
        <taxon>Embryophyta</taxon>
        <taxon>Tracheophyta</taxon>
        <taxon>Spermatophyta</taxon>
        <taxon>Magnoliopsida</taxon>
        <taxon>eudicotyledons</taxon>
        <taxon>Gunneridae</taxon>
        <taxon>Pentapetalae</taxon>
        <taxon>rosids</taxon>
        <taxon>fabids</taxon>
        <taxon>Malpighiales</taxon>
        <taxon>Linaceae</taxon>
        <taxon>Linum</taxon>
    </lineage>
</organism>
<dbReference type="CDD" id="cd02947">
    <property type="entry name" value="TRX_family"/>
    <property type="match status" value="1"/>
</dbReference>
<feature type="domain" description="Thioredoxin" evidence="4">
    <location>
        <begin position="31"/>
        <end position="173"/>
    </location>
</feature>
<keyword evidence="1" id="KW-0813">Transport</keyword>
<name>A0AAV0H2J4_9ROSI</name>
<dbReference type="PANTHER" id="PTHR10438">
    <property type="entry name" value="THIOREDOXIN"/>
    <property type="match status" value="1"/>
</dbReference>
<reference evidence="5" key="1">
    <citation type="submission" date="2022-08" db="EMBL/GenBank/DDBJ databases">
        <authorList>
            <person name="Gutierrez-Valencia J."/>
        </authorList>
    </citation>
    <scope>NUCLEOTIDE SEQUENCE</scope>
</reference>
<keyword evidence="6" id="KW-1185">Reference proteome</keyword>
<dbReference type="Pfam" id="PF00085">
    <property type="entry name" value="Thioredoxin"/>
    <property type="match status" value="1"/>
</dbReference>
<evidence type="ECO:0000313" key="6">
    <source>
        <dbReference type="Proteomes" id="UP001154282"/>
    </source>
</evidence>
<evidence type="ECO:0000256" key="1">
    <source>
        <dbReference type="ARBA" id="ARBA00022982"/>
    </source>
</evidence>
<dbReference type="AlphaFoldDB" id="A0AAV0H2J4"/>
<dbReference type="FunFam" id="3.40.30.10:FF:000245">
    <property type="entry name" value="Thioredoxin"/>
    <property type="match status" value="1"/>
</dbReference>
<dbReference type="EMBL" id="CAMGYJ010000002">
    <property type="protein sequence ID" value="CAI0379495.1"/>
    <property type="molecule type" value="Genomic_DNA"/>
</dbReference>
<dbReference type="Gene3D" id="3.40.30.10">
    <property type="entry name" value="Glutaredoxin"/>
    <property type="match status" value="1"/>
</dbReference>
<protein>
    <recommendedName>
        <fullName evidence="4">Thioredoxin domain-containing protein</fullName>
    </recommendedName>
</protein>
<keyword evidence="3" id="KW-0676">Redox-active center</keyword>
<dbReference type="Proteomes" id="UP001154282">
    <property type="component" value="Unassembled WGS sequence"/>
</dbReference>
<sequence>MSYYNFPLFQRRRSTLVSSFDFKFPNPGGYNSHKRPAPSGFAEPPSANQWKLYPETSRESFKKPPGVVEVHSASQWKAFVDDSRENNKLLVIQFTATWCGPCRLMEPAMEEFAAKYAEVMFIKIDVDKLPSVARQYDVQIMPAFALIKKGKEVDKVAGVKKTELRNKIEKNRQ</sequence>
<evidence type="ECO:0000313" key="5">
    <source>
        <dbReference type="EMBL" id="CAI0379495.1"/>
    </source>
</evidence>
<proteinExistence type="predicted"/>
<keyword evidence="1" id="KW-0249">Electron transport</keyword>